<feature type="region of interest" description="Disordered" evidence="6">
    <location>
        <begin position="467"/>
        <end position="504"/>
    </location>
</feature>
<feature type="compositionally biased region" description="Acidic residues" evidence="6">
    <location>
        <begin position="93"/>
        <end position="104"/>
    </location>
</feature>
<dbReference type="PROSITE" id="PS50023">
    <property type="entry name" value="LIM_DOMAIN_2"/>
    <property type="match status" value="1"/>
</dbReference>
<feature type="region of interest" description="Disordered" evidence="6">
    <location>
        <begin position="185"/>
        <end position="211"/>
    </location>
</feature>
<proteinExistence type="predicted"/>
<dbReference type="SMART" id="SM01203">
    <property type="entry name" value="DUF3585"/>
    <property type="match status" value="1"/>
</dbReference>
<feature type="compositionally biased region" description="Polar residues" evidence="6">
    <location>
        <begin position="186"/>
        <end position="210"/>
    </location>
</feature>
<dbReference type="InterPro" id="IPR001781">
    <property type="entry name" value="Znf_LIM"/>
</dbReference>
<sequence>MKTFVLLFLKKKQYENPGFCIDVYIYLIGLDQEKRSLSFDETTIAKKQQIFPSRHLDNTTADERVSFSLEKEIIDDDKDEIVYSSTSNIINNNDDDDDNDDDEQTSPRTNDNSSTEETTDEEDEVGDDESDNEEDEEENNRDDDDDAVVIQSQKSKTNSAIEISKQIQNKKSFAERKQYLSIDSGHIQSESPSPVDLSPSSISPTNQQVPISKKSDPITFSYFRAPCPICRGSTYDEASTIEIEKQYYHKTCLHCYSCDKQLKENEYNYHDLSSNGRYNFYCTLHYCKSRLKQVTTTLAVATQQESKSNTIYPNLTQLRSNTNAQWNESLRLYPSLNDALSSTPHPLNIVNISDNKKAQQTNRSEHVQTSISNNINEKIASNIIKSKTFDESLSRELSDNNENLNVDSKLTVDYSGKYRFKRSEQNRRSSPISSSNAQLALSNNTQQSEANLLSVVNRKKKKILIPQSNLNLSSSSSRTSSQSLDDERQRTSNERRRQRDDRQKELLRFRRSQEIQRELEEIEEKRFELDKRHVTARQYLNSFFNDETKKTYWERECLCIVRERTGLQRATDELLMSKRGLTLENERSRAENEYRQLINLPDEHKTIKDKEREEQLIIMIAKLVEAKNNLTLELDQMRLRELQEDECLHHAFQLQGIEQPTTNFHTFDTLKDII</sequence>
<evidence type="ECO:0000256" key="2">
    <source>
        <dbReference type="ARBA" id="ARBA00022833"/>
    </source>
</evidence>
<keyword evidence="5" id="KW-0175">Coiled coil</keyword>
<protein>
    <recommendedName>
        <fullName evidence="7">LIM zinc-binding domain-containing protein</fullName>
    </recommendedName>
</protein>
<dbReference type="InterPro" id="IPR022735">
    <property type="entry name" value="bMERB_dom"/>
</dbReference>
<feature type="domain" description="LIM zinc-binding" evidence="7">
    <location>
        <begin position="225"/>
        <end position="292"/>
    </location>
</feature>
<keyword evidence="1 4" id="KW-0479">Metal-binding</keyword>
<feature type="region of interest" description="Disordered" evidence="6">
    <location>
        <begin position="87"/>
        <end position="148"/>
    </location>
</feature>
<evidence type="ECO:0000313" key="9">
    <source>
        <dbReference type="Proteomes" id="UP000663824"/>
    </source>
</evidence>
<evidence type="ECO:0000313" key="8">
    <source>
        <dbReference type="EMBL" id="CAF2092013.1"/>
    </source>
</evidence>
<feature type="compositionally biased region" description="Acidic residues" evidence="6">
    <location>
        <begin position="117"/>
        <end position="147"/>
    </location>
</feature>
<dbReference type="EMBL" id="CAJNRE010010561">
    <property type="protein sequence ID" value="CAF2092013.1"/>
    <property type="molecule type" value="Genomic_DNA"/>
</dbReference>
<reference evidence="8" key="1">
    <citation type="submission" date="2021-02" db="EMBL/GenBank/DDBJ databases">
        <authorList>
            <person name="Nowell W R."/>
        </authorList>
    </citation>
    <scope>NUCLEOTIDE SEQUENCE</scope>
</reference>
<gene>
    <name evidence="8" type="ORF">MBJ925_LOCUS20525</name>
</gene>
<evidence type="ECO:0000256" key="6">
    <source>
        <dbReference type="SAM" id="MobiDB-lite"/>
    </source>
</evidence>
<comment type="caution">
    <text evidence="8">The sequence shown here is derived from an EMBL/GenBank/DDBJ whole genome shotgun (WGS) entry which is preliminary data.</text>
</comment>
<feature type="compositionally biased region" description="Low complexity" evidence="6">
    <location>
        <begin position="467"/>
        <end position="483"/>
    </location>
</feature>
<keyword evidence="2 4" id="KW-0862">Zinc</keyword>
<dbReference type="Pfam" id="PF12130">
    <property type="entry name" value="bMERB_dom"/>
    <property type="match status" value="1"/>
</dbReference>
<evidence type="ECO:0000256" key="5">
    <source>
        <dbReference type="SAM" id="Coils"/>
    </source>
</evidence>
<name>A0A816T0D3_9BILA</name>
<evidence type="ECO:0000259" key="7">
    <source>
        <dbReference type="PROSITE" id="PS50023"/>
    </source>
</evidence>
<dbReference type="Gene3D" id="2.10.110.10">
    <property type="entry name" value="Cysteine Rich Protein"/>
    <property type="match status" value="1"/>
</dbReference>
<dbReference type="Pfam" id="PF00412">
    <property type="entry name" value="LIM"/>
    <property type="match status" value="1"/>
</dbReference>
<evidence type="ECO:0000256" key="4">
    <source>
        <dbReference type="PROSITE-ProRule" id="PRU00125"/>
    </source>
</evidence>
<feature type="coiled-coil region" evidence="5">
    <location>
        <begin position="580"/>
        <end position="640"/>
    </location>
</feature>
<feature type="compositionally biased region" description="Low complexity" evidence="6">
    <location>
        <begin position="433"/>
        <end position="444"/>
    </location>
</feature>
<dbReference type="PROSITE" id="PS00478">
    <property type="entry name" value="LIM_DOMAIN_1"/>
    <property type="match status" value="1"/>
</dbReference>
<evidence type="ECO:0000256" key="1">
    <source>
        <dbReference type="ARBA" id="ARBA00022723"/>
    </source>
</evidence>
<accession>A0A816T0D3</accession>
<organism evidence="8 9">
    <name type="scientific">Rotaria magnacalcarata</name>
    <dbReference type="NCBI Taxonomy" id="392030"/>
    <lineage>
        <taxon>Eukaryota</taxon>
        <taxon>Metazoa</taxon>
        <taxon>Spiralia</taxon>
        <taxon>Gnathifera</taxon>
        <taxon>Rotifera</taxon>
        <taxon>Eurotatoria</taxon>
        <taxon>Bdelloidea</taxon>
        <taxon>Philodinida</taxon>
        <taxon>Philodinidae</taxon>
        <taxon>Rotaria</taxon>
    </lineage>
</organism>
<dbReference type="AlphaFoldDB" id="A0A816T0D3"/>
<dbReference type="GO" id="GO:0046872">
    <property type="term" value="F:metal ion binding"/>
    <property type="evidence" value="ECO:0007669"/>
    <property type="project" value="UniProtKB-KW"/>
</dbReference>
<feature type="region of interest" description="Disordered" evidence="6">
    <location>
        <begin position="421"/>
        <end position="445"/>
    </location>
</feature>
<feature type="compositionally biased region" description="Basic and acidic residues" evidence="6">
    <location>
        <begin position="485"/>
        <end position="504"/>
    </location>
</feature>
<keyword evidence="3 4" id="KW-0440">LIM domain</keyword>
<dbReference type="Proteomes" id="UP000663824">
    <property type="component" value="Unassembled WGS sequence"/>
</dbReference>
<evidence type="ECO:0000256" key="3">
    <source>
        <dbReference type="ARBA" id="ARBA00023038"/>
    </source>
</evidence>